<keyword evidence="2" id="KW-0540">Nuclease</keyword>
<dbReference type="Gene3D" id="3.40.1350.10">
    <property type="match status" value="1"/>
</dbReference>
<keyword evidence="2" id="KW-0378">Hydrolase</keyword>
<protein>
    <submittedName>
        <fullName evidence="2">Restriction endonuclease</fullName>
    </submittedName>
</protein>
<dbReference type="GO" id="GO:0009307">
    <property type="term" value="P:DNA restriction-modification system"/>
    <property type="evidence" value="ECO:0007669"/>
    <property type="project" value="InterPro"/>
</dbReference>
<keyword evidence="2" id="KW-0255">Endonuclease</keyword>
<evidence type="ECO:0000313" key="3">
    <source>
        <dbReference type="Proteomes" id="UP000192042"/>
    </source>
</evidence>
<sequence>MADSTLNDTLRHFEAAEANLGKAEKVLCDIESAIPEGIVFGVNPEYEANCRSFNVLLSALPKIDGWKPTIAILELDEIAQNRLDALELGEVSCINNVEREIGAPTRQLREYRYRFNQKRRELIRDALIELIDAIDGNLRKLGKLLDEESPLNETIADPEFEQIKENAAQISALLGSSVPMPARWSDLHRHLHFGMLGDLQDIIKHDWPSVKAGLRKSLYGEREPVPVDVEDLGALVSKKPRGRVVTKLLWMHLTDEDFERLIFALISSEQQYENPEWLMKTNAPDRGRDLSVYRVYSDPLAGAVRHRVIIQCKHWQSKSVGPSEIATLKEQMKLWEPPRVDVHVIATSGRFSSDAVSIIERQNRSDSALRIEMWPESHLELLLASRPAIIAEFGLR</sequence>
<dbReference type="GO" id="GO:0003677">
    <property type="term" value="F:DNA binding"/>
    <property type="evidence" value="ECO:0007669"/>
    <property type="project" value="InterPro"/>
</dbReference>
<dbReference type="OrthoDB" id="7593424at2"/>
<dbReference type="Proteomes" id="UP000192042">
    <property type="component" value="Chromosome I"/>
</dbReference>
<dbReference type="STRING" id="1325564.NSJP_1915"/>
<accession>A0A1W1I4Y2</accession>
<proteinExistence type="predicted"/>
<dbReference type="EMBL" id="LT828648">
    <property type="protein sequence ID" value="SLM48087.1"/>
    <property type="molecule type" value="Genomic_DNA"/>
</dbReference>
<dbReference type="InterPro" id="IPR007560">
    <property type="entry name" value="Restrct_endonuc_IV_Mrr"/>
</dbReference>
<gene>
    <name evidence="2" type="ORF">NSJP_1915</name>
</gene>
<dbReference type="GO" id="GO:0004519">
    <property type="term" value="F:endonuclease activity"/>
    <property type="evidence" value="ECO:0007669"/>
    <property type="project" value="UniProtKB-KW"/>
</dbReference>
<keyword evidence="3" id="KW-1185">Reference proteome</keyword>
<dbReference type="RefSeq" id="WP_080886528.1">
    <property type="nucleotide sequence ID" value="NZ_LT828648.1"/>
</dbReference>
<evidence type="ECO:0000313" key="2">
    <source>
        <dbReference type="EMBL" id="SLM48087.1"/>
    </source>
</evidence>
<evidence type="ECO:0000259" key="1">
    <source>
        <dbReference type="Pfam" id="PF04471"/>
    </source>
</evidence>
<reference evidence="2 3" key="1">
    <citation type="submission" date="2017-03" db="EMBL/GenBank/DDBJ databases">
        <authorList>
            <person name="Afonso C.L."/>
            <person name="Miller P.J."/>
            <person name="Scott M.A."/>
            <person name="Spackman E."/>
            <person name="Goraichik I."/>
            <person name="Dimitrov K.M."/>
            <person name="Suarez D.L."/>
            <person name="Swayne D.E."/>
        </authorList>
    </citation>
    <scope>NUCLEOTIDE SEQUENCE [LARGE SCALE GENOMIC DNA]</scope>
    <source>
        <strain evidence="2">Genome sequencing of Nitrospira japonica strain NJ11</strain>
    </source>
</reference>
<name>A0A1W1I4Y2_9BACT</name>
<dbReference type="KEGG" id="nja:NSJP_1915"/>
<dbReference type="AlphaFoldDB" id="A0A1W1I4Y2"/>
<dbReference type="Pfam" id="PF04471">
    <property type="entry name" value="Mrr_cat"/>
    <property type="match status" value="1"/>
</dbReference>
<feature type="domain" description="Restriction endonuclease type IV Mrr" evidence="1">
    <location>
        <begin position="253"/>
        <end position="364"/>
    </location>
</feature>
<dbReference type="InterPro" id="IPR011856">
    <property type="entry name" value="tRNA_endonuc-like_dom_sf"/>
</dbReference>
<organism evidence="2 3">
    <name type="scientific">Nitrospira japonica</name>
    <dbReference type="NCBI Taxonomy" id="1325564"/>
    <lineage>
        <taxon>Bacteria</taxon>
        <taxon>Pseudomonadati</taxon>
        <taxon>Nitrospirota</taxon>
        <taxon>Nitrospiria</taxon>
        <taxon>Nitrospirales</taxon>
        <taxon>Nitrospiraceae</taxon>
        <taxon>Nitrospira</taxon>
    </lineage>
</organism>